<reference evidence="2" key="1">
    <citation type="journal article" date="2006" name="Science">
        <title>Ancient noncoding elements conserved in the human genome.</title>
        <authorList>
            <person name="Venkatesh B."/>
            <person name="Kirkness E.F."/>
            <person name="Loh Y.H."/>
            <person name="Halpern A.L."/>
            <person name="Lee A.P."/>
            <person name="Johnson J."/>
            <person name="Dandona N."/>
            <person name="Viswanathan L.D."/>
            <person name="Tay A."/>
            <person name="Venter J.C."/>
            <person name="Strausberg R.L."/>
            <person name="Brenner S."/>
        </authorList>
    </citation>
    <scope>NUCLEOTIDE SEQUENCE [LARGE SCALE GENOMIC DNA]</scope>
</reference>
<evidence type="ECO:0008006" key="3">
    <source>
        <dbReference type="Google" id="ProtNLM"/>
    </source>
</evidence>
<dbReference type="SUPFAM" id="SSF54236">
    <property type="entry name" value="Ubiquitin-like"/>
    <property type="match status" value="1"/>
</dbReference>
<reference evidence="1" key="5">
    <citation type="submission" date="2025-09" db="UniProtKB">
        <authorList>
            <consortium name="Ensembl"/>
        </authorList>
    </citation>
    <scope>IDENTIFICATION</scope>
</reference>
<dbReference type="InParanoid" id="A0A4W3JQS9"/>
<dbReference type="AlphaFoldDB" id="A0A4W3JQS9"/>
<accession>A0A4W3JQS9</accession>
<dbReference type="Proteomes" id="UP000314986">
    <property type="component" value="Unassembled WGS sequence"/>
</dbReference>
<reference evidence="1" key="4">
    <citation type="submission" date="2025-08" db="UniProtKB">
        <authorList>
            <consortium name="Ensembl"/>
        </authorList>
    </citation>
    <scope>IDENTIFICATION</scope>
</reference>
<protein>
    <recommendedName>
        <fullName evidence="3">Ubiquitin-like domain-containing protein</fullName>
    </recommendedName>
</protein>
<reference evidence="2" key="2">
    <citation type="journal article" date="2007" name="PLoS Biol.">
        <title>Survey sequencing and comparative analysis of the elephant shark (Callorhinchus milii) genome.</title>
        <authorList>
            <person name="Venkatesh B."/>
            <person name="Kirkness E.F."/>
            <person name="Loh Y.H."/>
            <person name="Halpern A.L."/>
            <person name="Lee A.P."/>
            <person name="Johnson J."/>
            <person name="Dandona N."/>
            <person name="Viswanathan L.D."/>
            <person name="Tay A."/>
            <person name="Venter J.C."/>
            <person name="Strausberg R.L."/>
            <person name="Brenner S."/>
        </authorList>
    </citation>
    <scope>NUCLEOTIDE SEQUENCE [LARGE SCALE GENOMIC DNA]</scope>
</reference>
<organism evidence="1 2">
    <name type="scientific">Callorhinchus milii</name>
    <name type="common">Ghost shark</name>
    <dbReference type="NCBI Taxonomy" id="7868"/>
    <lineage>
        <taxon>Eukaryota</taxon>
        <taxon>Metazoa</taxon>
        <taxon>Chordata</taxon>
        <taxon>Craniata</taxon>
        <taxon>Vertebrata</taxon>
        <taxon>Chondrichthyes</taxon>
        <taxon>Holocephali</taxon>
        <taxon>Chimaeriformes</taxon>
        <taxon>Callorhinchidae</taxon>
        <taxon>Callorhinchus</taxon>
    </lineage>
</organism>
<name>A0A4W3JQS9_CALMI</name>
<dbReference type="InterPro" id="IPR029071">
    <property type="entry name" value="Ubiquitin-like_domsf"/>
</dbReference>
<keyword evidence="2" id="KW-1185">Reference proteome</keyword>
<evidence type="ECO:0000313" key="1">
    <source>
        <dbReference type="Ensembl" id="ENSCMIP00000040468.1"/>
    </source>
</evidence>
<sequence length="87" mass="10061">VQLFARILFSMYRYILGSHYVIQYNLQYNKSTFHALEPVSPERLRLLAAQQPLEDDLTVGECGLALESIVTYQERSTLPYSYTLILS</sequence>
<proteinExistence type="predicted"/>
<reference evidence="2" key="3">
    <citation type="journal article" date="2014" name="Nature">
        <title>Elephant shark genome provides unique insights into gnathostome evolution.</title>
        <authorList>
            <consortium name="International Elephant Shark Genome Sequencing Consortium"/>
            <person name="Venkatesh B."/>
            <person name="Lee A.P."/>
            <person name="Ravi V."/>
            <person name="Maurya A.K."/>
            <person name="Lian M.M."/>
            <person name="Swann J.B."/>
            <person name="Ohta Y."/>
            <person name="Flajnik M.F."/>
            <person name="Sutoh Y."/>
            <person name="Kasahara M."/>
            <person name="Hoon S."/>
            <person name="Gangu V."/>
            <person name="Roy S.W."/>
            <person name="Irimia M."/>
            <person name="Korzh V."/>
            <person name="Kondrychyn I."/>
            <person name="Lim Z.W."/>
            <person name="Tay B.H."/>
            <person name="Tohari S."/>
            <person name="Kong K.W."/>
            <person name="Ho S."/>
            <person name="Lorente-Galdos B."/>
            <person name="Quilez J."/>
            <person name="Marques-Bonet T."/>
            <person name="Raney B.J."/>
            <person name="Ingham P.W."/>
            <person name="Tay A."/>
            <person name="Hillier L.W."/>
            <person name="Minx P."/>
            <person name="Boehm T."/>
            <person name="Wilson R.K."/>
            <person name="Brenner S."/>
            <person name="Warren W.C."/>
        </authorList>
    </citation>
    <scope>NUCLEOTIDE SEQUENCE [LARGE SCALE GENOMIC DNA]</scope>
</reference>
<dbReference type="Ensembl" id="ENSCMIT00000041040.1">
    <property type="protein sequence ID" value="ENSCMIP00000040468.1"/>
    <property type="gene ID" value="ENSCMIG00000016866.1"/>
</dbReference>
<evidence type="ECO:0000313" key="2">
    <source>
        <dbReference type="Proteomes" id="UP000314986"/>
    </source>
</evidence>